<keyword evidence="1" id="KW-1133">Transmembrane helix</keyword>
<gene>
    <name evidence="2" type="ORF">SAMN03080601_01347</name>
</gene>
<name>A0A1T5EI13_9BACT</name>
<dbReference type="OrthoDB" id="1523880at2"/>
<sequence>MNDIFNLKRFISYAKYQTLVNLRVKMLLLSSLIIGITGYLFIVISYFTNGNWFGTHWWAFTYLLFAIFLIFYTGNSFPGLRSKEKATDFLLIPASTLEKYIYEFFERVVFPFIAIPVLLFTICNAVVYSLGGILEMNHRYVDISFFSLSYLQDLDWSMVAGLVFMFLFLFAGGTLFKRFPAIKSIVSMAVIMSLVMYVLFKVASSAKISLGFLVIETRVVNELDNQVTTSYDFSVWFFLALVIILISGSYMLLKRKELK</sequence>
<evidence type="ECO:0008006" key="4">
    <source>
        <dbReference type="Google" id="ProtNLM"/>
    </source>
</evidence>
<accession>A0A1T5EI13</accession>
<dbReference type="STRING" id="889453.SAMN03080601_01347"/>
<reference evidence="2 3" key="1">
    <citation type="submission" date="2017-02" db="EMBL/GenBank/DDBJ databases">
        <authorList>
            <person name="Peterson S.W."/>
        </authorList>
    </citation>
    <scope>NUCLEOTIDE SEQUENCE [LARGE SCALE GENOMIC DNA]</scope>
    <source>
        <strain evidence="2 3">DSM 24412</strain>
    </source>
</reference>
<feature type="transmembrane region" description="Helical" evidence="1">
    <location>
        <begin position="188"/>
        <end position="215"/>
    </location>
</feature>
<evidence type="ECO:0000256" key="1">
    <source>
        <dbReference type="SAM" id="Phobius"/>
    </source>
</evidence>
<keyword evidence="3" id="KW-1185">Reference proteome</keyword>
<dbReference type="Proteomes" id="UP000191055">
    <property type="component" value="Unassembled WGS sequence"/>
</dbReference>
<feature type="transmembrane region" description="Helical" evidence="1">
    <location>
        <begin position="108"/>
        <end position="134"/>
    </location>
</feature>
<proteinExistence type="predicted"/>
<dbReference type="EMBL" id="FUYV01000005">
    <property type="protein sequence ID" value="SKB83445.1"/>
    <property type="molecule type" value="Genomic_DNA"/>
</dbReference>
<feature type="transmembrane region" description="Helical" evidence="1">
    <location>
        <begin position="235"/>
        <end position="253"/>
    </location>
</feature>
<feature type="transmembrane region" description="Helical" evidence="1">
    <location>
        <begin position="53"/>
        <end position="73"/>
    </location>
</feature>
<protein>
    <recommendedName>
        <fullName evidence="4">ABC-2 type transport system permease protein</fullName>
    </recommendedName>
</protein>
<feature type="transmembrane region" description="Helical" evidence="1">
    <location>
        <begin position="154"/>
        <end position="176"/>
    </location>
</feature>
<organism evidence="2 3">
    <name type="scientific">Alkalitalea saponilacus</name>
    <dbReference type="NCBI Taxonomy" id="889453"/>
    <lineage>
        <taxon>Bacteria</taxon>
        <taxon>Pseudomonadati</taxon>
        <taxon>Bacteroidota</taxon>
        <taxon>Bacteroidia</taxon>
        <taxon>Marinilabiliales</taxon>
        <taxon>Marinilabiliaceae</taxon>
        <taxon>Alkalitalea</taxon>
    </lineage>
</organism>
<keyword evidence="1" id="KW-0812">Transmembrane</keyword>
<feature type="transmembrane region" description="Helical" evidence="1">
    <location>
        <begin position="26"/>
        <end position="47"/>
    </location>
</feature>
<keyword evidence="1" id="KW-0472">Membrane</keyword>
<evidence type="ECO:0000313" key="2">
    <source>
        <dbReference type="EMBL" id="SKB83445.1"/>
    </source>
</evidence>
<dbReference type="KEGG" id="asx:CDL62_07430"/>
<dbReference type="RefSeq" id="WP_079557115.1">
    <property type="nucleotide sequence ID" value="NZ_CP021904.1"/>
</dbReference>
<evidence type="ECO:0000313" key="3">
    <source>
        <dbReference type="Proteomes" id="UP000191055"/>
    </source>
</evidence>
<dbReference type="AlphaFoldDB" id="A0A1T5EI13"/>